<dbReference type="AlphaFoldDB" id="A0A0V0T8L5"/>
<keyword evidence="2" id="KW-1185">Reference proteome</keyword>
<comment type="caution">
    <text evidence="1">The sequence shown here is derived from an EMBL/GenBank/DDBJ whole genome shotgun (WGS) entry which is preliminary data.</text>
</comment>
<name>A0A0V0T8L5_9BILA</name>
<evidence type="ECO:0000313" key="2">
    <source>
        <dbReference type="Proteomes" id="UP000055048"/>
    </source>
</evidence>
<sequence length="60" mass="6734">MSSARQAVRLTTSLSCLPRQLPPLTIICFRTSGHADALQTEHRSATEEWRNVAARLSKRL</sequence>
<organism evidence="1 2">
    <name type="scientific">Trichinella murrelli</name>
    <dbReference type="NCBI Taxonomy" id="144512"/>
    <lineage>
        <taxon>Eukaryota</taxon>
        <taxon>Metazoa</taxon>
        <taxon>Ecdysozoa</taxon>
        <taxon>Nematoda</taxon>
        <taxon>Enoplea</taxon>
        <taxon>Dorylaimia</taxon>
        <taxon>Trichinellida</taxon>
        <taxon>Trichinellidae</taxon>
        <taxon>Trichinella</taxon>
    </lineage>
</organism>
<accession>A0A0V0T8L5</accession>
<dbReference type="Proteomes" id="UP000055048">
    <property type="component" value="Unassembled WGS sequence"/>
</dbReference>
<proteinExistence type="predicted"/>
<reference evidence="1 2" key="1">
    <citation type="submission" date="2015-01" db="EMBL/GenBank/DDBJ databases">
        <title>Evolution of Trichinella species and genotypes.</title>
        <authorList>
            <person name="Korhonen P.K."/>
            <person name="Edoardo P."/>
            <person name="Giuseppe L.R."/>
            <person name="Gasser R.B."/>
        </authorList>
    </citation>
    <scope>NUCLEOTIDE SEQUENCE [LARGE SCALE GENOMIC DNA]</scope>
    <source>
        <strain evidence="1">ISS417</strain>
    </source>
</reference>
<gene>
    <name evidence="1" type="ORF">T05_12767</name>
</gene>
<protein>
    <submittedName>
        <fullName evidence="1">Uncharacterized protein</fullName>
    </submittedName>
</protein>
<dbReference type="EMBL" id="JYDJ01000453">
    <property type="protein sequence ID" value="KRX35302.1"/>
    <property type="molecule type" value="Genomic_DNA"/>
</dbReference>
<evidence type="ECO:0000313" key="1">
    <source>
        <dbReference type="EMBL" id="KRX35302.1"/>
    </source>
</evidence>